<evidence type="ECO:0000313" key="2">
    <source>
        <dbReference type="Proteomes" id="UP000655016"/>
    </source>
</evidence>
<organism evidence="1 2">
    <name type="scientific">Flavobacterium limi</name>
    <dbReference type="NCBI Taxonomy" id="2045105"/>
    <lineage>
        <taxon>Bacteria</taxon>
        <taxon>Pseudomonadati</taxon>
        <taxon>Bacteroidota</taxon>
        <taxon>Flavobacteriia</taxon>
        <taxon>Flavobacteriales</taxon>
        <taxon>Flavobacteriaceae</taxon>
        <taxon>Flavobacterium</taxon>
    </lineage>
</organism>
<comment type="caution">
    <text evidence="1">The sequence shown here is derived from an EMBL/GenBank/DDBJ whole genome shotgun (WGS) entry which is preliminary data.</text>
</comment>
<protein>
    <submittedName>
        <fullName evidence="1">Uncharacterized protein</fullName>
    </submittedName>
</protein>
<sequence length="87" mass="9915">MNTNSLHLTAKIHRCLTENQGQSLHFEELCALIYPADLKVGDANDLLSAEIEYKTKVMNSLIFLSHIELVILNKRTDESFLNLSNRN</sequence>
<evidence type="ECO:0000313" key="1">
    <source>
        <dbReference type="EMBL" id="GGF29558.1"/>
    </source>
</evidence>
<keyword evidence="2" id="KW-1185">Reference proteome</keyword>
<gene>
    <name evidence="1" type="ORF">GCM10011518_43530</name>
</gene>
<proteinExistence type="predicted"/>
<name>A0ABQ1V0E8_9FLAO</name>
<dbReference type="Proteomes" id="UP000655016">
    <property type="component" value="Unassembled WGS sequence"/>
</dbReference>
<dbReference type="RefSeq" id="WP_163396551.1">
    <property type="nucleotide sequence ID" value="NZ_BMKP01000014.1"/>
</dbReference>
<accession>A0ABQ1V0E8</accession>
<dbReference type="EMBL" id="BMKP01000014">
    <property type="protein sequence ID" value="GGF29558.1"/>
    <property type="molecule type" value="Genomic_DNA"/>
</dbReference>
<reference evidence="2" key="1">
    <citation type="journal article" date="2019" name="Int. J. Syst. Evol. Microbiol.">
        <title>The Global Catalogue of Microorganisms (GCM) 10K type strain sequencing project: providing services to taxonomists for standard genome sequencing and annotation.</title>
        <authorList>
            <consortium name="The Broad Institute Genomics Platform"/>
            <consortium name="The Broad Institute Genome Sequencing Center for Infectious Disease"/>
            <person name="Wu L."/>
            <person name="Ma J."/>
        </authorList>
    </citation>
    <scope>NUCLEOTIDE SEQUENCE [LARGE SCALE GENOMIC DNA]</scope>
    <source>
        <strain evidence="2">CGMCC 1.16060</strain>
    </source>
</reference>